<proteinExistence type="predicted"/>
<dbReference type="EMBL" id="AZBU02000001">
    <property type="protein sequence ID" value="TMS39022.1"/>
    <property type="molecule type" value="Genomic_DNA"/>
</dbReference>
<keyword evidence="3" id="KW-1185">Reference proteome</keyword>
<feature type="region of interest" description="Disordered" evidence="1">
    <location>
        <begin position="1"/>
        <end position="140"/>
    </location>
</feature>
<reference evidence="2 3" key="2">
    <citation type="journal article" date="2019" name="G3 (Bethesda)">
        <title>Hybrid Assembly of the Genome of the Entomopathogenic Nematode Steinernema carpocapsae Identifies the X-Chromosome.</title>
        <authorList>
            <person name="Serra L."/>
            <person name="Macchietto M."/>
            <person name="Macias-Munoz A."/>
            <person name="McGill C.J."/>
            <person name="Rodriguez I.M."/>
            <person name="Rodriguez B."/>
            <person name="Murad R."/>
            <person name="Mortazavi A."/>
        </authorList>
    </citation>
    <scope>NUCLEOTIDE SEQUENCE [LARGE SCALE GENOMIC DNA]</scope>
    <source>
        <strain evidence="2 3">ALL</strain>
    </source>
</reference>
<protein>
    <submittedName>
        <fullName evidence="2">Uncharacterized protein</fullName>
    </submittedName>
</protein>
<name>A0A4U8UZU8_STECR</name>
<feature type="compositionally biased region" description="Basic residues" evidence="1">
    <location>
        <begin position="37"/>
        <end position="57"/>
    </location>
</feature>
<sequence length="140" mass="16083">MTQHLLVQHDIAETSEEEAEEEEEEVENPFESIATRPPKHGRHRSHHHNRKNSHGTTRKPFLNRNQILGVHKRIRKTKLQSIDSEDFQTPPPLPSTSPPTPPPLPSTPKPTKVTKPRKHRYLDIQLNEPQIVLLPTPPPL</sequence>
<dbReference type="AlphaFoldDB" id="A0A4U8UZU8"/>
<feature type="compositionally biased region" description="Pro residues" evidence="1">
    <location>
        <begin position="89"/>
        <end position="108"/>
    </location>
</feature>
<evidence type="ECO:0000313" key="2">
    <source>
        <dbReference type="EMBL" id="TMS39022.1"/>
    </source>
</evidence>
<dbReference type="Proteomes" id="UP000298663">
    <property type="component" value="Unassembled WGS sequence"/>
</dbReference>
<evidence type="ECO:0000313" key="3">
    <source>
        <dbReference type="Proteomes" id="UP000298663"/>
    </source>
</evidence>
<gene>
    <name evidence="2" type="ORF">L596_005619</name>
</gene>
<accession>A0A4U8UZU8</accession>
<comment type="caution">
    <text evidence="2">The sequence shown here is derived from an EMBL/GenBank/DDBJ whole genome shotgun (WGS) entry which is preliminary data.</text>
</comment>
<feature type="compositionally biased region" description="Acidic residues" evidence="1">
    <location>
        <begin position="13"/>
        <end position="28"/>
    </location>
</feature>
<reference evidence="2 3" key="1">
    <citation type="journal article" date="2015" name="Genome Biol.">
        <title>Comparative genomics of Steinernema reveals deeply conserved gene regulatory networks.</title>
        <authorList>
            <person name="Dillman A.R."/>
            <person name="Macchietto M."/>
            <person name="Porter C.F."/>
            <person name="Rogers A."/>
            <person name="Williams B."/>
            <person name="Antoshechkin I."/>
            <person name="Lee M.M."/>
            <person name="Goodwin Z."/>
            <person name="Lu X."/>
            <person name="Lewis E.E."/>
            <person name="Goodrich-Blair H."/>
            <person name="Stock S.P."/>
            <person name="Adams B.J."/>
            <person name="Sternberg P.W."/>
            <person name="Mortazavi A."/>
        </authorList>
    </citation>
    <scope>NUCLEOTIDE SEQUENCE [LARGE SCALE GENOMIC DNA]</scope>
    <source>
        <strain evidence="2 3">ALL</strain>
    </source>
</reference>
<organism evidence="2 3">
    <name type="scientific">Steinernema carpocapsae</name>
    <name type="common">Entomopathogenic nematode</name>
    <dbReference type="NCBI Taxonomy" id="34508"/>
    <lineage>
        <taxon>Eukaryota</taxon>
        <taxon>Metazoa</taxon>
        <taxon>Ecdysozoa</taxon>
        <taxon>Nematoda</taxon>
        <taxon>Chromadorea</taxon>
        <taxon>Rhabditida</taxon>
        <taxon>Tylenchina</taxon>
        <taxon>Panagrolaimomorpha</taxon>
        <taxon>Strongyloidoidea</taxon>
        <taxon>Steinernematidae</taxon>
        <taxon>Steinernema</taxon>
    </lineage>
</organism>
<evidence type="ECO:0000256" key="1">
    <source>
        <dbReference type="SAM" id="MobiDB-lite"/>
    </source>
</evidence>